<evidence type="ECO:0008006" key="4">
    <source>
        <dbReference type="Google" id="ProtNLM"/>
    </source>
</evidence>
<evidence type="ECO:0000256" key="1">
    <source>
        <dbReference type="SAM" id="SignalP"/>
    </source>
</evidence>
<gene>
    <name evidence="2" type="ORF">AAY24_05395</name>
</gene>
<keyword evidence="1" id="KW-0732">Signal</keyword>
<sequence length="155" mass="16786">MLKRLGALLLLLPLLASCSGDDTSPESRIRALLNTAEEAVESRSLSAVSPLLSPAFSDSAGQDKQALLRLLGGYFVTHQSIHLLTQVSRLDLIGPDRAHVTLYVAVAGQPLKTVSQLISLRAELIRLDLSLAEEAGEWLVVSGAWRRAEKSDFLE</sequence>
<organism evidence="2 3">
    <name type="scientific">Sedimenticola thiotaurini</name>
    <dbReference type="NCBI Taxonomy" id="1543721"/>
    <lineage>
        <taxon>Bacteria</taxon>
        <taxon>Pseudomonadati</taxon>
        <taxon>Pseudomonadota</taxon>
        <taxon>Gammaproteobacteria</taxon>
        <taxon>Chromatiales</taxon>
        <taxon>Sedimenticolaceae</taxon>
        <taxon>Sedimenticola</taxon>
    </lineage>
</organism>
<dbReference type="KEGG" id="seds:AAY24_05395"/>
<dbReference type="OrthoDB" id="5783127at2"/>
<dbReference type="Proteomes" id="UP000034410">
    <property type="component" value="Chromosome"/>
</dbReference>
<proteinExistence type="predicted"/>
<evidence type="ECO:0000313" key="2">
    <source>
        <dbReference type="EMBL" id="AKH19877.1"/>
    </source>
</evidence>
<accession>A0A0F7JW75</accession>
<keyword evidence="3" id="KW-1185">Reference proteome</keyword>
<name>A0A0F7JW75_9GAMM</name>
<dbReference type="AlphaFoldDB" id="A0A0F7JW75"/>
<protein>
    <recommendedName>
        <fullName evidence="4">Nuclear transport factor 2 family protein</fullName>
    </recommendedName>
</protein>
<dbReference type="PROSITE" id="PS51257">
    <property type="entry name" value="PROKAR_LIPOPROTEIN"/>
    <property type="match status" value="1"/>
</dbReference>
<feature type="chain" id="PRO_5002517248" description="Nuclear transport factor 2 family protein" evidence="1">
    <location>
        <begin position="20"/>
        <end position="155"/>
    </location>
</feature>
<dbReference type="RefSeq" id="WP_046858813.1">
    <property type="nucleotide sequence ID" value="NZ_CP011412.1"/>
</dbReference>
<evidence type="ECO:0000313" key="3">
    <source>
        <dbReference type="Proteomes" id="UP000034410"/>
    </source>
</evidence>
<feature type="signal peptide" evidence="1">
    <location>
        <begin position="1"/>
        <end position="19"/>
    </location>
</feature>
<dbReference type="EMBL" id="CP011412">
    <property type="protein sequence ID" value="AKH19877.1"/>
    <property type="molecule type" value="Genomic_DNA"/>
</dbReference>
<reference evidence="2 3" key="1">
    <citation type="journal article" date="2015" name="Genome Announc.">
        <title>Complete Genome Sequence of Sedimenticola thiotaurini Strain SIP-G1, a Polyphosphate- and Polyhydroxyalkanoate-Accumulating Sulfur-Oxidizing Gammaproteobacterium Isolated from Salt Marsh Sediments.</title>
        <authorList>
            <person name="Flood B.E."/>
            <person name="Jones D.S."/>
            <person name="Bailey J.V."/>
        </authorList>
    </citation>
    <scope>NUCLEOTIDE SEQUENCE [LARGE SCALE GENOMIC DNA]</scope>
    <source>
        <strain evidence="2 3">SIP-G1</strain>
    </source>
</reference>